<evidence type="ECO:0000313" key="1">
    <source>
        <dbReference type="EMBL" id="SDZ05590.1"/>
    </source>
</evidence>
<protein>
    <submittedName>
        <fullName evidence="1">Uncharacterized protein</fullName>
    </submittedName>
</protein>
<evidence type="ECO:0000313" key="2">
    <source>
        <dbReference type="Proteomes" id="UP000198914"/>
    </source>
</evidence>
<dbReference type="EMBL" id="FNPX01000005">
    <property type="protein sequence ID" value="SDZ05590.1"/>
    <property type="molecule type" value="Genomic_DNA"/>
</dbReference>
<sequence length="55" mass="6282">MPTAYQTDLFIEGMFVALLREGENINNAFRIAMENPAAPDLSEAIRQARLQRHLH</sequence>
<keyword evidence="2" id="KW-1185">Reference proteome</keyword>
<name>A0A1H3PX75_9RHOB</name>
<reference evidence="2" key="1">
    <citation type="submission" date="2016-10" db="EMBL/GenBank/DDBJ databases">
        <authorList>
            <person name="Varghese N."/>
            <person name="Submissions S."/>
        </authorList>
    </citation>
    <scope>NUCLEOTIDE SEQUENCE [LARGE SCALE GENOMIC DNA]</scope>
    <source>
        <strain evidence="2">DSM 100420</strain>
    </source>
</reference>
<dbReference type="Proteomes" id="UP000198914">
    <property type="component" value="Unassembled WGS sequence"/>
</dbReference>
<organism evidence="1 2">
    <name type="scientific">Jannaschia faecimaris</name>
    <dbReference type="NCBI Taxonomy" id="1244108"/>
    <lineage>
        <taxon>Bacteria</taxon>
        <taxon>Pseudomonadati</taxon>
        <taxon>Pseudomonadota</taxon>
        <taxon>Alphaproteobacteria</taxon>
        <taxon>Rhodobacterales</taxon>
        <taxon>Roseobacteraceae</taxon>
        <taxon>Jannaschia</taxon>
    </lineage>
</organism>
<proteinExistence type="predicted"/>
<gene>
    <name evidence="1" type="ORF">SAMN05444004_105205</name>
</gene>
<accession>A0A1H3PX75</accession>
<dbReference type="AlphaFoldDB" id="A0A1H3PX75"/>